<feature type="transmembrane region" description="Helical" evidence="1">
    <location>
        <begin position="124"/>
        <end position="144"/>
    </location>
</feature>
<evidence type="ECO:0000313" key="3">
    <source>
        <dbReference type="Proteomes" id="UP000294814"/>
    </source>
</evidence>
<reference evidence="2 3" key="1">
    <citation type="submission" date="2019-03" db="EMBL/GenBank/DDBJ databases">
        <title>Novel species of Flavobacterium.</title>
        <authorList>
            <person name="Liu Q."/>
            <person name="Xin Y.-H."/>
        </authorList>
    </citation>
    <scope>NUCLEOTIDE SEQUENCE [LARGE SCALE GENOMIC DNA]</scope>
    <source>
        <strain evidence="2 3">LB3P52</strain>
    </source>
</reference>
<keyword evidence="1" id="KW-1133">Transmembrane helix</keyword>
<sequence length="145" mass="16020">MENINFDFLKPTIIFSVIGIFVPGFTAIGLIGTQMLLSSGGIECSISWKVIWTLTTIIGIALPITFIKYIRNITIEKLETLKTKLIIFNLVEYVCIQSSIGSLFSNSKILCYGSGGQNGIELVFTAWLALPILVVLSIIFNRIID</sequence>
<feature type="transmembrane region" description="Helical" evidence="1">
    <location>
        <begin position="51"/>
        <end position="71"/>
    </location>
</feature>
<evidence type="ECO:0000313" key="2">
    <source>
        <dbReference type="EMBL" id="TDE44512.1"/>
    </source>
</evidence>
<keyword evidence="1" id="KW-0472">Membrane</keyword>
<organism evidence="2 3">
    <name type="scientific">Flavobacterium rhamnosiphilum</name>
    <dbReference type="NCBI Taxonomy" id="2541724"/>
    <lineage>
        <taxon>Bacteria</taxon>
        <taxon>Pseudomonadati</taxon>
        <taxon>Bacteroidota</taxon>
        <taxon>Flavobacteriia</taxon>
        <taxon>Flavobacteriales</taxon>
        <taxon>Flavobacteriaceae</taxon>
        <taxon>Flavobacterium</taxon>
    </lineage>
</organism>
<comment type="caution">
    <text evidence="2">The sequence shown here is derived from an EMBL/GenBank/DDBJ whole genome shotgun (WGS) entry which is preliminary data.</text>
</comment>
<name>A0A4R5F9E2_9FLAO</name>
<protein>
    <submittedName>
        <fullName evidence="2">Uncharacterized protein</fullName>
    </submittedName>
</protein>
<keyword evidence="3" id="KW-1185">Reference proteome</keyword>
<accession>A0A4R5F9E2</accession>
<dbReference type="AlphaFoldDB" id="A0A4R5F9E2"/>
<dbReference type="RefSeq" id="WP_131916168.1">
    <property type="nucleotide sequence ID" value="NZ_SMLG01000005.1"/>
</dbReference>
<dbReference type="EMBL" id="SMLG01000005">
    <property type="protein sequence ID" value="TDE44512.1"/>
    <property type="molecule type" value="Genomic_DNA"/>
</dbReference>
<proteinExistence type="predicted"/>
<evidence type="ECO:0000256" key="1">
    <source>
        <dbReference type="SAM" id="Phobius"/>
    </source>
</evidence>
<keyword evidence="1" id="KW-0812">Transmembrane</keyword>
<dbReference type="OrthoDB" id="1363425at2"/>
<feature type="transmembrane region" description="Helical" evidence="1">
    <location>
        <begin position="12"/>
        <end position="31"/>
    </location>
</feature>
<gene>
    <name evidence="2" type="ORF">E0I26_09115</name>
</gene>
<dbReference type="Proteomes" id="UP000294814">
    <property type="component" value="Unassembled WGS sequence"/>
</dbReference>
<feature type="transmembrane region" description="Helical" evidence="1">
    <location>
        <begin position="83"/>
        <end position="104"/>
    </location>
</feature>